<dbReference type="AlphaFoldDB" id="Q22394"/>
<dbReference type="Bgee" id="WBGene00011712">
    <property type="expression patterns" value="Expressed in material anatomical entity and 2 other cell types or tissues"/>
</dbReference>
<organism evidence="1 2">
    <name type="scientific">Caenorhabditis elegans</name>
    <dbReference type="NCBI Taxonomy" id="6239"/>
    <lineage>
        <taxon>Eukaryota</taxon>
        <taxon>Metazoa</taxon>
        <taxon>Ecdysozoa</taxon>
        <taxon>Nematoda</taxon>
        <taxon>Chromadorea</taxon>
        <taxon>Rhabditida</taxon>
        <taxon>Rhabditina</taxon>
        <taxon>Rhabditomorpha</taxon>
        <taxon>Rhabditoidea</taxon>
        <taxon>Rhabditidae</taxon>
        <taxon>Peloderinae</taxon>
        <taxon>Caenorhabditis</taxon>
    </lineage>
</organism>
<dbReference type="Proteomes" id="UP000001940">
    <property type="component" value="Chromosome V"/>
</dbReference>
<reference evidence="1 2" key="1">
    <citation type="journal article" date="1998" name="Science">
        <title>Genome sequence of the nematode C. elegans: a platform for investigating biology.</title>
        <authorList>
            <consortium name="The C. elegans sequencing consortium"/>
            <person name="Sulson J.E."/>
            <person name="Waterston R."/>
        </authorList>
    </citation>
    <scope>NUCLEOTIDE SEQUENCE [LARGE SCALE GENOMIC DNA]</scope>
    <source>
        <strain evidence="1 2">Bristol N2</strain>
    </source>
</reference>
<name>Q22394_CAEEL</name>
<dbReference type="EMBL" id="BX284605">
    <property type="protein sequence ID" value="CAA98526.1"/>
    <property type="molecule type" value="Genomic_DNA"/>
</dbReference>
<dbReference type="GeneID" id="188427"/>
<dbReference type="WormBase" id="T11F9.10">
    <property type="protein sequence ID" value="CE06422"/>
    <property type="gene ID" value="WBGene00011712"/>
</dbReference>
<evidence type="ECO:0000313" key="2">
    <source>
        <dbReference type="Proteomes" id="UP000001940"/>
    </source>
</evidence>
<evidence type="ECO:0000313" key="3">
    <source>
        <dbReference type="WormBase" id="T11F9.10"/>
    </source>
</evidence>
<dbReference type="UCSC" id="T11F9.10">
    <property type="organism name" value="c. elegans"/>
</dbReference>
<dbReference type="PaxDb" id="6239-T11F9.10"/>
<protein>
    <submittedName>
        <fullName evidence="1">Uncharacterized protein</fullName>
    </submittedName>
</protein>
<evidence type="ECO:0000313" key="1">
    <source>
        <dbReference type="EMBL" id="CAA98526.1"/>
    </source>
</evidence>
<accession>Q22394</accession>
<gene>
    <name evidence="1" type="ORF">CELE_T11F9.10</name>
    <name evidence="1 3" type="ORF">T11F9.10</name>
</gene>
<keyword evidence="2" id="KW-1185">Reference proteome</keyword>
<dbReference type="AGR" id="WB:WBGene00011712"/>
<dbReference type="HOGENOM" id="CLU_855882_0_0_1"/>
<dbReference type="InParanoid" id="Q22394"/>
<dbReference type="KEGG" id="cel:CELE_T11F9.10"/>
<dbReference type="FunCoup" id="Q22394">
    <property type="interactions" value="126"/>
</dbReference>
<dbReference type="RefSeq" id="NP_505914.1">
    <property type="nucleotide sequence ID" value="NM_073513.3"/>
</dbReference>
<sequence length="325" mass="35869">MALERTHTNGLGTFEPPPTTVLHLHIRPPTSCATCTSNRPRCTPPRRIRQCGPKFRRRLVVLLGNSPSKTQENDALIEEDDDDDIIITKVTGEKEDKCDLEGLLAQIAQQNSSSKDIVQLCNELKKLPSAPFGVPLLDSGSATAGTQLVMFGSLVKLLESSKQTTSDNNTAVGLIKSINGSLKSIVDGEKTANNAWRESTIVMLSKELKKLELARLEDKEVQKDNWTRFHEWADKLKKNNDGETEKTGSTSRVPCLLKRGSSETVDAVKFGSKNAGLTPKEKILAAQAANDAKPIGRNQLSTNICMYKYCVLLTSQYRKCEDELR</sequence>
<dbReference type="SMR" id="Q22394"/>
<dbReference type="PIR" id="T24834">
    <property type="entry name" value="T24834"/>
</dbReference>
<dbReference type="CTD" id="188427"/>
<proteinExistence type="predicted"/>